<protein>
    <recommendedName>
        <fullName evidence="10">DUF350 domain-containing protein</fullName>
    </recommendedName>
</protein>
<sequence length="300" mass="33030">MLDYFIFFLKDLSFSFVILMVGFILGWVIYNNLVLRDVSLKDALFTKDNFATWIEFIGAFVFPVLYLSSHAIKGAASDNVFVDLAVCTGYTVFYVVILTVLRLMSKTIVSLINAEDGHGKVCLNKEICEQKNIGAALFSVTLSVIFVSLIKYIDFIAIIVDGVGAAILIKLLLFLVFVLIAIVCYSVVLRRKTTLFKELFIDNNAAAGIGLLGFVFAVQTIITGIIDAYASDFNLITVALVIAVCLVIYGILSVLFKKIFTAIVKVDVWNEIYEQNNVGAAVGQAALYVGIAMIIVNFIM</sequence>
<gene>
    <name evidence="8" type="ordered locus">Ccel_0241</name>
</gene>
<keyword evidence="4 7" id="KW-0812">Transmembrane</keyword>
<evidence type="ECO:0000256" key="2">
    <source>
        <dbReference type="ARBA" id="ARBA00005779"/>
    </source>
</evidence>
<dbReference type="GO" id="GO:0005886">
    <property type="term" value="C:plasma membrane"/>
    <property type="evidence" value="ECO:0007669"/>
    <property type="project" value="UniProtKB-SubCell"/>
</dbReference>
<keyword evidence="6 7" id="KW-0472">Membrane</keyword>
<reference evidence="8 9" key="1">
    <citation type="submission" date="2009-01" db="EMBL/GenBank/DDBJ databases">
        <title>Complete sequence of Clostridium cellulolyticum H10.</title>
        <authorList>
            <consortium name="US DOE Joint Genome Institute"/>
            <person name="Lucas S."/>
            <person name="Copeland A."/>
            <person name="Lapidus A."/>
            <person name="Glavina del Rio T."/>
            <person name="Dalin E."/>
            <person name="Tice H."/>
            <person name="Bruce D."/>
            <person name="Goodwin L."/>
            <person name="Pitluck S."/>
            <person name="Chertkov O."/>
            <person name="Saunders E."/>
            <person name="Brettin T."/>
            <person name="Detter J.C."/>
            <person name="Han C."/>
            <person name="Larimer F."/>
            <person name="Land M."/>
            <person name="Hauser L."/>
            <person name="Kyrpides N."/>
            <person name="Ivanova N."/>
            <person name="Zhou J."/>
            <person name="Richardson P."/>
        </authorList>
    </citation>
    <scope>NUCLEOTIDE SEQUENCE [LARGE SCALE GENOMIC DNA]</scope>
    <source>
        <strain evidence="9">ATCC 35319 / DSM 5812 / JCM 6584 / H10</strain>
    </source>
</reference>
<evidence type="ECO:0000313" key="9">
    <source>
        <dbReference type="Proteomes" id="UP000001349"/>
    </source>
</evidence>
<keyword evidence="3" id="KW-1003">Cell membrane</keyword>
<name>B8I548_RUMCH</name>
<evidence type="ECO:0000256" key="4">
    <source>
        <dbReference type="ARBA" id="ARBA00022692"/>
    </source>
</evidence>
<dbReference type="Proteomes" id="UP000001349">
    <property type="component" value="Chromosome"/>
</dbReference>
<keyword evidence="5 7" id="KW-1133">Transmembrane helix</keyword>
<dbReference type="STRING" id="394503.Ccel_0241"/>
<dbReference type="eggNOG" id="ENOG502Z9GQ">
    <property type="taxonomic scope" value="Bacteria"/>
</dbReference>
<comment type="similarity">
    <text evidence="2">Belongs to the UPF0719 family.</text>
</comment>
<feature type="transmembrane region" description="Helical" evidence="7">
    <location>
        <begin position="165"/>
        <end position="188"/>
    </location>
</feature>
<evidence type="ECO:0000256" key="6">
    <source>
        <dbReference type="ARBA" id="ARBA00023136"/>
    </source>
</evidence>
<evidence type="ECO:0000256" key="7">
    <source>
        <dbReference type="SAM" id="Phobius"/>
    </source>
</evidence>
<evidence type="ECO:0000256" key="5">
    <source>
        <dbReference type="ARBA" id="ARBA00022989"/>
    </source>
</evidence>
<keyword evidence="9" id="KW-1185">Reference proteome</keyword>
<feature type="transmembrane region" description="Helical" evidence="7">
    <location>
        <begin position="209"/>
        <end position="229"/>
    </location>
</feature>
<proteinExistence type="inferred from homology"/>
<evidence type="ECO:0000256" key="3">
    <source>
        <dbReference type="ARBA" id="ARBA00022475"/>
    </source>
</evidence>
<feature type="transmembrane region" description="Helical" evidence="7">
    <location>
        <begin position="50"/>
        <end position="68"/>
    </location>
</feature>
<comment type="subcellular location">
    <subcellularLocation>
        <location evidence="1">Cell membrane</location>
        <topology evidence="1">Multi-pass membrane protein</topology>
    </subcellularLocation>
</comment>
<accession>B8I548</accession>
<evidence type="ECO:0000256" key="1">
    <source>
        <dbReference type="ARBA" id="ARBA00004651"/>
    </source>
</evidence>
<feature type="transmembrane region" description="Helical" evidence="7">
    <location>
        <begin position="277"/>
        <end position="299"/>
    </location>
</feature>
<dbReference type="HOGENOM" id="CLU_926536_0_0_9"/>
<dbReference type="InterPro" id="IPR007140">
    <property type="entry name" value="DUF350"/>
</dbReference>
<dbReference type="KEGG" id="cce:Ccel_0241"/>
<evidence type="ECO:0000313" key="8">
    <source>
        <dbReference type="EMBL" id="ACL74628.1"/>
    </source>
</evidence>
<feature type="transmembrane region" description="Helical" evidence="7">
    <location>
        <begin position="80"/>
        <end position="101"/>
    </location>
</feature>
<dbReference type="RefSeq" id="WP_012634693.1">
    <property type="nucleotide sequence ID" value="NC_011898.1"/>
</dbReference>
<feature type="transmembrane region" description="Helical" evidence="7">
    <location>
        <begin position="133"/>
        <end position="153"/>
    </location>
</feature>
<evidence type="ECO:0008006" key="10">
    <source>
        <dbReference type="Google" id="ProtNLM"/>
    </source>
</evidence>
<dbReference type="EMBL" id="CP001348">
    <property type="protein sequence ID" value="ACL74628.1"/>
    <property type="molecule type" value="Genomic_DNA"/>
</dbReference>
<feature type="transmembrane region" description="Helical" evidence="7">
    <location>
        <begin position="235"/>
        <end position="256"/>
    </location>
</feature>
<dbReference type="OrthoDB" id="1738162at2"/>
<dbReference type="AlphaFoldDB" id="B8I548"/>
<dbReference type="Pfam" id="PF03994">
    <property type="entry name" value="DUF350"/>
    <property type="match status" value="1"/>
</dbReference>
<organism evidence="8 9">
    <name type="scientific">Ruminiclostridium cellulolyticum (strain ATCC 35319 / DSM 5812 / JCM 6584 / H10)</name>
    <name type="common">Clostridium cellulolyticum</name>
    <dbReference type="NCBI Taxonomy" id="394503"/>
    <lineage>
        <taxon>Bacteria</taxon>
        <taxon>Bacillati</taxon>
        <taxon>Bacillota</taxon>
        <taxon>Clostridia</taxon>
        <taxon>Eubacteriales</taxon>
        <taxon>Oscillospiraceae</taxon>
        <taxon>Ruminiclostridium</taxon>
    </lineage>
</organism>
<feature type="transmembrane region" description="Helical" evidence="7">
    <location>
        <begin position="12"/>
        <end position="30"/>
    </location>
</feature>